<evidence type="ECO:0000256" key="2">
    <source>
        <dbReference type="ARBA" id="ARBA00010231"/>
    </source>
</evidence>
<dbReference type="Pfam" id="PF02880">
    <property type="entry name" value="PGM_PMM_III"/>
    <property type="match status" value="1"/>
</dbReference>
<keyword evidence="6" id="KW-0413">Isomerase</keyword>
<dbReference type="PANTHER" id="PTHR45745:SF1">
    <property type="entry name" value="PHOSPHOGLUCOMUTASE 2B-RELATED"/>
    <property type="match status" value="1"/>
</dbReference>
<dbReference type="Proteomes" id="UP000192775">
    <property type="component" value="Chromosome"/>
</dbReference>
<gene>
    <name evidence="13" type="ORF">B5808_12945</name>
</gene>
<evidence type="ECO:0000259" key="12">
    <source>
        <dbReference type="Pfam" id="PF02880"/>
    </source>
</evidence>
<sequence>MSTTRTTGDGAEHLDDRSTPTGAERHGEPERPNDLERLVDAAASWMAQDPDPETRAELSAILDGVGTNDPEAVAALRSRFGSRLGFGTAGLRGEVAAGPNRMNRVLVSQAAAGLAAYLLERAAPGVRPSVVIGYDGRRKSDVFARDTAEIMAGAGVRAVLLPRLLPTPLVAYAVRDLGVSAGVMVTASHNPPRDNGYKVYLGGDDEGSQIVPPADADIAAHIERVAREDDVLELPRSGDYEVADEALVERYVEATAGVATSAPGERGPLRVVYTAMHGVGWETLSRVLVRAGFEEPVLVEEQIAPDSAFPTVVFPNPEEVGALDLAYAYARESRADLILANDPDADRLGVAIPDRAAPSGFRRLTGNEVGQLLGWRAAERAAAAGVTDGMLSCSIVSSPGLRAVAEEYGLGFVEALTGFKWISRVPSLVFGYEEALGYLVNPGTVRDKDGISAAVAVLDLASTLAAEGRTLADRLDDFVERFGAYGSSQISLRVTDLSRIRELMAELRATPPTELGDFPVVSMDDLAAAAGDAPTTDALRFDLGDARVMVRPSGTEPKLKVYVDAWSTEGDLLARKTAVAEALLRLEADLRARIS</sequence>
<evidence type="ECO:0000259" key="10">
    <source>
        <dbReference type="Pfam" id="PF02878"/>
    </source>
</evidence>
<dbReference type="InterPro" id="IPR005845">
    <property type="entry name" value="A-D-PHexomutase_a/b/a-II"/>
</dbReference>
<feature type="domain" description="Alpha-D-phosphohexomutase alpha/beta/alpha" evidence="11">
    <location>
        <begin position="250"/>
        <end position="351"/>
    </location>
</feature>
<evidence type="ECO:0000256" key="1">
    <source>
        <dbReference type="ARBA" id="ARBA00001946"/>
    </source>
</evidence>
<proteinExistence type="inferred from homology"/>
<evidence type="ECO:0000259" key="9">
    <source>
        <dbReference type="Pfam" id="PF00408"/>
    </source>
</evidence>
<name>A0A1X9LLE2_9MICO</name>
<dbReference type="Pfam" id="PF02879">
    <property type="entry name" value="PGM_PMM_II"/>
    <property type="match status" value="1"/>
</dbReference>
<dbReference type="InterPro" id="IPR005846">
    <property type="entry name" value="A-D-PHexomutase_a/b/a-III"/>
</dbReference>
<dbReference type="Pfam" id="PF00408">
    <property type="entry name" value="PGM_PMM_IV"/>
    <property type="match status" value="1"/>
</dbReference>
<comment type="cofactor">
    <cofactor evidence="1">
        <name>Mg(2+)</name>
        <dbReference type="ChEBI" id="CHEBI:18420"/>
    </cofactor>
</comment>
<dbReference type="GO" id="GO:0006166">
    <property type="term" value="P:purine ribonucleoside salvage"/>
    <property type="evidence" value="ECO:0007669"/>
    <property type="project" value="TreeGrafter"/>
</dbReference>
<dbReference type="AlphaFoldDB" id="A0A1X9LLE2"/>
<dbReference type="PROSITE" id="PS00710">
    <property type="entry name" value="PGM_PMM"/>
    <property type="match status" value="1"/>
</dbReference>
<comment type="similarity">
    <text evidence="2 7">Belongs to the phosphohexose mutase family.</text>
</comment>
<accession>A0A1X9LLE2</accession>
<keyword evidence="3" id="KW-0597">Phosphoprotein</keyword>
<dbReference type="GO" id="GO:0008973">
    <property type="term" value="F:phosphopentomutase activity"/>
    <property type="evidence" value="ECO:0007669"/>
    <property type="project" value="TreeGrafter"/>
</dbReference>
<feature type="domain" description="Alpha-D-phosphohexomutase C-terminal" evidence="9">
    <location>
        <begin position="524"/>
        <end position="567"/>
    </location>
</feature>
<evidence type="ECO:0000256" key="4">
    <source>
        <dbReference type="ARBA" id="ARBA00022723"/>
    </source>
</evidence>
<dbReference type="SUPFAM" id="SSF55957">
    <property type="entry name" value="Phosphoglucomutase, C-terminal domain"/>
    <property type="match status" value="1"/>
</dbReference>
<dbReference type="Pfam" id="PF02878">
    <property type="entry name" value="PGM_PMM_I"/>
    <property type="match status" value="1"/>
</dbReference>
<dbReference type="STRING" id="1619308.B5808_12945"/>
<dbReference type="GO" id="GO:0005975">
    <property type="term" value="P:carbohydrate metabolic process"/>
    <property type="evidence" value="ECO:0007669"/>
    <property type="project" value="InterPro"/>
</dbReference>
<evidence type="ECO:0000256" key="5">
    <source>
        <dbReference type="ARBA" id="ARBA00022842"/>
    </source>
</evidence>
<keyword evidence="14" id="KW-1185">Reference proteome</keyword>
<dbReference type="InterPro" id="IPR016055">
    <property type="entry name" value="A-D-PHexomutase_a/b/a-I/II/III"/>
</dbReference>
<dbReference type="PRINTS" id="PR00509">
    <property type="entry name" value="PGMPMM"/>
</dbReference>
<evidence type="ECO:0000259" key="11">
    <source>
        <dbReference type="Pfam" id="PF02879"/>
    </source>
</evidence>
<feature type="domain" description="Alpha-D-phosphohexomutase alpha/beta/alpha" evidence="12">
    <location>
        <begin position="369"/>
        <end position="482"/>
    </location>
</feature>
<dbReference type="KEGG" id="cphy:B5808_12945"/>
<evidence type="ECO:0000256" key="8">
    <source>
        <dbReference type="SAM" id="MobiDB-lite"/>
    </source>
</evidence>
<dbReference type="Gene3D" id="3.40.120.10">
    <property type="entry name" value="Alpha-D-Glucose-1,6-Bisphosphate, subunit A, domain 3"/>
    <property type="match status" value="3"/>
</dbReference>
<dbReference type="Gene3D" id="3.30.310.50">
    <property type="entry name" value="Alpha-D-phosphohexomutase, C-terminal domain"/>
    <property type="match status" value="1"/>
</dbReference>
<dbReference type="InterPro" id="IPR005843">
    <property type="entry name" value="A-D-PHexomutase_C"/>
</dbReference>
<feature type="region of interest" description="Disordered" evidence="8">
    <location>
        <begin position="1"/>
        <end position="35"/>
    </location>
</feature>
<keyword evidence="5 7" id="KW-0460">Magnesium</keyword>
<dbReference type="InterPro" id="IPR005844">
    <property type="entry name" value="A-D-PHexomutase_a/b/a-I"/>
</dbReference>
<dbReference type="InterPro" id="IPR016066">
    <property type="entry name" value="A-D-PHexomutase_CS"/>
</dbReference>
<dbReference type="PANTHER" id="PTHR45745">
    <property type="entry name" value="PHOSPHOMANNOMUTASE 45A"/>
    <property type="match status" value="1"/>
</dbReference>
<dbReference type="InterPro" id="IPR036900">
    <property type="entry name" value="A-D-PHexomutase_C_sf"/>
</dbReference>
<dbReference type="InterPro" id="IPR005841">
    <property type="entry name" value="Alpha-D-phosphohexomutase_SF"/>
</dbReference>
<evidence type="ECO:0000256" key="6">
    <source>
        <dbReference type="ARBA" id="ARBA00023235"/>
    </source>
</evidence>
<evidence type="ECO:0000313" key="13">
    <source>
        <dbReference type="EMBL" id="ARJ06026.1"/>
    </source>
</evidence>
<protein>
    <submittedName>
        <fullName evidence="13">Phosphomannomutase</fullName>
    </submittedName>
</protein>
<feature type="compositionally biased region" description="Basic and acidic residues" evidence="8">
    <location>
        <begin position="10"/>
        <end position="35"/>
    </location>
</feature>
<evidence type="ECO:0000256" key="7">
    <source>
        <dbReference type="RuleBase" id="RU004326"/>
    </source>
</evidence>
<reference evidence="13 14" key="1">
    <citation type="submission" date="2017-04" db="EMBL/GenBank/DDBJ databases">
        <authorList>
            <person name="Afonso C.L."/>
            <person name="Miller P.J."/>
            <person name="Scott M.A."/>
            <person name="Spackman E."/>
            <person name="Goraichik I."/>
            <person name="Dimitrov K.M."/>
            <person name="Suarez D.L."/>
            <person name="Swayne D.E."/>
        </authorList>
    </citation>
    <scope>NUCLEOTIDE SEQUENCE [LARGE SCALE GENOMIC DNA]</scope>
    <source>
        <strain evidence="14">XA(T)</strain>
    </source>
</reference>
<dbReference type="EMBL" id="CP020715">
    <property type="protein sequence ID" value="ARJ06026.1"/>
    <property type="molecule type" value="Genomic_DNA"/>
</dbReference>
<evidence type="ECO:0000256" key="3">
    <source>
        <dbReference type="ARBA" id="ARBA00022553"/>
    </source>
</evidence>
<keyword evidence="4 7" id="KW-0479">Metal-binding</keyword>
<organism evidence="13 14">
    <name type="scientific">Cnuibacter physcomitrellae</name>
    <dbReference type="NCBI Taxonomy" id="1619308"/>
    <lineage>
        <taxon>Bacteria</taxon>
        <taxon>Bacillati</taxon>
        <taxon>Actinomycetota</taxon>
        <taxon>Actinomycetes</taxon>
        <taxon>Micrococcales</taxon>
        <taxon>Microbacteriaceae</taxon>
        <taxon>Cnuibacter</taxon>
    </lineage>
</organism>
<evidence type="ECO:0000313" key="14">
    <source>
        <dbReference type="Proteomes" id="UP000192775"/>
    </source>
</evidence>
<dbReference type="GO" id="GO:0000287">
    <property type="term" value="F:magnesium ion binding"/>
    <property type="evidence" value="ECO:0007669"/>
    <property type="project" value="InterPro"/>
</dbReference>
<dbReference type="SUPFAM" id="SSF53738">
    <property type="entry name" value="Phosphoglucomutase, first 3 domains"/>
    <property type="match status" value="3"/>
</dbReference>
<dbReference type="CDD" id="cd05799">
    <property type="entry name" value="PGM2"/>
    <property type="match status" value="1"/>
</dbReference>
<feature type="domain" description="Alpha-D-phosphohexomutase alpha/beta/alpha" evidence="10">
    <location>
        <begin position="85"/>
        <end position="225"/>
    </location>
</feature>